<feature type="binding site" evidence="13">
    <location>
        <position position="247"/>
    </location>
    <ligand>
        <name>Ca(2+)</name>
        <dbReference type="ChEBI" id="CHEBI:29108"/>
        <label>2</label>
    </ligand>
</feature>
<evidence type="ECO:0000256" key="15">
    <source>
        <dbReference type="PIRSR" id="PIRSR600823-5"/>
    </source>
</evidence>
<evidence type="ECO:0000256" key="3">
    <source>
        <dbReference type="ARBA" id="ARBA00006873"/>
    </source>
</evidence>
<comment type="similarity">
    <text evidence="16">Belongs to the peroxidase family. Classical plant (class III) peroxidase subfamily.</text>
</comment>
<keyword evidence="19" id="KW-1185">Reference proteome</keyword>
<feature type="binding site" evidence="13">
    <location>
        <position position="66"/>
    </location>
    <ligand>
        <name>Ca(2+)</name>
        <dbReference type="ChEBI" id="CHEBI:29108"/>
        <label>1</label>
    </ligand>
</feature>
<name>D8RAM7_SELML</name>
<keyword evidence="16" id="KW-0964">Secreted</keyword>
<feature type="binding site" evidence="13">
    <location>
        <position position="239"/>
    </location>
    <ligand>
        <name>Ca(2+)</name>
        <dbReference type="ChEBI" id="CHEBI:29108"/>
        <label>2</label>
    </ligand>
</feature>
<dbReference type="InParanoid" id="D8RAM7"/>
<evidence type="ECO:0000256" key="4">
    <source>
        <dbReference type="ARBA" id="ARBA00012313"/>
    </source>
</evidence>
<dbReference type="EMBL" id="GL377575">
    <property type="protein sequence ID" value="EFJ30347.1"/>
    <property type="molecule type" value="Genomic_DNA"/>
</dbReference>
<keyword evidence="13 16" id="KW-0106">Calcium</keyword>
<feature type="binding site" evidence="13">
    <location>
        <position position="68"/>
    </location>
    <ligand>
        <name>Ca(2+)</name>
        <dbReference type="ChEBI" id="CHEBI:29108"/>
        <label>1</label>
    </ligand>
</feature>
<dbReference type="STRING" id="88036.D8RAM7"/>
<dbReference type="InterPro" id="IPR000823">
    <property type="entry name" value="Peroxidase_pln"/>
</dbReference>
<feature type="binding site" evidence="13">
    <location>
        <position position="82"/>
    </location>
    <ligand>
        <name>Ca(2+)</name>
        <dbReference type="ChEBI" id="CHEBI:29108"/>
        <label>1</label>
    </ligand>
</feature>
<dbReference type="AlphaFoldDB" id="D8RAM7"/>
<keyword evidence="16" id="KW-0732">Signal</keyword>
<dbReference type="GO" id="GO:0004601">
    <property type="term" value="F:peroxidase activity"/>
    <property type="evidence" value="ECO:0000318"/>
    <property type="project" value="GO_Central"/>
</dbReference>
<evidence type="ECO:0000256" key="1">
    <source>
        <dbReference type="ARBA" id="ARBA00000189"/>
    </source>
</evidence>
<dbReference type="InterPro" id="IPR010255">
    <property type="entry name" value="Haem_peroxidase_sf"/>
</dbReference>
<dbReference type="InterPro" id="IPR019793">
    <property type="entry name" value="Peroxidases_heam-ligand_BS"/>
</dbReference>
<feature type="binding site" evidence="13">
    <location>
        <position position="59"/>
    </location>
    <ligand>
        <name>Ca(2+)</name>
        <dbReference type="ChEBI" id="CHEBI:29108"/>
        <label>1</label>
    </ligand>
</feature>
<feature type="active site" description="Proton acceptor" evidence="12">
    <location>
        <position position="58"/>
    </location>
</feature>
<dbReference type="Gene3D" id="1.10.520.10">
    <property type="match status" value="1"/>
</dbReference>
<evidence type="ECO:0000256" key="7">
    <source>
        <dbReference type="ARBA" id="ARBA00022723"/>
    </source>
</evidence>
<dbReference type="GO" id="GO:0009505">
    <property type="term" value="C:plant-type cell wall"/>
    <property type="evidence" value="ECO:0000318"/>
    <property type="project" value="GO_Central"/>
</dbReference>
<feature type="domain" description="Plant heme peroxidase family profile" evidence="17">
    <location>
        <begin position="27"/>
        <end position="319"/>
    </location>
</feature>
<dbReference type="PROSITE" id="PS50873">
    <property type="entry name" value="PEROXIDASE_4"/>
    <property type="match status" value="1"/>
</dbReference>
<evidence type="ECO:0000256" key="14">
    <source>
        <dbReference type="PIRSR" id="PIRSR600823-4"/>
    </source>
</evidence>
<dbReference type="PRINTS" id="PR00461">
    <property type="entry name" value="PLPEROXIDASE"/>
</dbReference>
<dbReference type="GO" id="GO:0005576">
    <property type="term" value="C:extracellular region"/>
    <property type="evidence" value="ECO:0007669"/>
    <property type="project" value="UniProtKB-SubCell"/>
</dbReference>
<comment type="function">
    <text evidence="2">Removal of H(2)O(2), oxidation of toxic reductants, biosynthesis and degradation of lignin, suberization, auxin catabolism, response to environmental stresses such as wounding, pathogen attack and oxidative stress. These functions might be dependent on each isozyme/isoform in each plant tissue.</text>
</comment>
<evidence type="ECO:0000256" key="6">
    <source>
        <dbReference type="ARBA" id="ARBA00022617"/>
    </source>
</evidence>
<accession>D8RAM7</accession>
<dbReference type="PANTHER" id="PTHR31235">
    <property type="entry name" value="PEROXIDASE 25-RELATED"/>
    <property type="match status" value="1"/>
</dbReference>
<comment type="subcellular location">
    <subcellularLocation>
        <location evidence="16">Secreted</location>
    </subcellularLocation>
</comment>
<evidence type="ECO:0000256" key="5">
    <source>
        <dbReference type="ARBA" id="ARBA00022559"/>
    </source>
</evidence>
<feature type="chain" id="PRO_5005127273" description="Peroxidase" evidence="16">
    <location>
        <begin position="22"/>
        <end position="332"/>
    </location>
</feature>
<dbReference type="Gramene" id="EFJ30347">
    <property type="protein sequence ID" value="EFJ30347"/>
    <property type="gene ID" value="SELMODRAFT_89861"/>
</dbReference>
<keyword evidence="9 13" id="KW-0408">Iron</keyword>
<dbReference type="KEGG" id="smo:SELMODRAFT_89861"/>
<dbReference type="PRINTS" id="PR00458">
    <property type="entry name" value="PEROXIDASE"/>
</dbReference>
<dbReference type="Gene3D" id="1.10.420.10">
    <property type="entry name" value="Peroxidase, domain 2"/>
    <property type="match status" value="1"/>
</dbReference>
<evidence type="ECO:0000259" key="17">
    <source>
        <dbReference type="PROSITE" id="PS50873"/>
    </source>
</evidence>
<sequence>MAARLSLLACCLLGLITATIAQISLQCPPAEAIIRDTVFQNFLKDPTSPAGLLRLHFHDCFVEGCDASVMLESTPTDGTDVERFADGNNNSVRGFEIIDEAKTRIEAVCPGVVSCADIIAVAARDSSVILGGLFYQVPTGRYDGRVSNRTLANERLASPFENIDQLKRKFANVGLSTQDLVLLSGGHTIGRTKCRFFENRLYNFTGGLPDPRLNAEYAAALRRICTPQGADPCPTVALDRNSEFSFDNAYFRNLVANNGVLNSDHVLVESSETSGLVRNLAQDPNLFKVLFAESMINMGNAAWKTRANGEIRRKCSAVNTRLTTEVGHIAAV</sequence>
<feature type="site" description="Transition state stabilizer" evidence="14">
    <location>
        <position position="54"/>
    </location>
</feature>
<dbReference type="GO" id="GO:0140825">
    <property type="term" value="F:lactoperoxidase activity"/>
    <property type="evidence" value="ECO:0007669"/>
    <property type="project" value="UniProtKB-EC"/>
</dbReference>
<reference evidence="18 19" key="1">
    <citation type="journal article" date="2011" name="Science">
        <title>The Selaginella genome identifies genetic changes associated with the evolution of vascular plants.</title>
        <authorList>
            <person name="Banks J.A."/>
            <person name="Nishiyama T."/>
            <person name="Hasebe M."/>
            <person name="Bowman J.L."/>
            <person name="Gribskov M."/>
            <person name="dePamphilis C."/>
            <person name="Albert V.A."/>
            <person name="Aono N."/>
            <person name="Aoyama T."/>
            <person name="Ambrose B.A."/>
            <person name="Ashton N.W."/>
            <person name="Axtell M.J."/>
            <person name="Barker E."/>
            <person name="Barker M.S."/>
            <person name="Bennetzen J.L."/>
            <person name="Bonawitz N.D."/>
            <person name="Chapple C."/>
            <person name="Cheng C."/>
            <person name="Correa L.G."/>
            <person name="Dacre M."/>
            <person name="DeBarry J."/>
            <person name="Dreyer I."/>
            <person name="Elias M."/>
            <person name="Engstrom E.M."/>
            <person name="Estelle M."/>
            <person name="Feng L."/>
            <person name="Finet C."/>
            <person name="Floyd S.K."/>
            <person name="Frommer W.B."/>
            <person name="Fujita T."/>
            <person name="Gramzow L."/>
            <person name="Gutensohn M."/>
            <person name="Harholt J."/>
            <person name="Hattori M."/>
            <person name="Heyl A."/>
            <person name="Hirai T."/>
            <person name="Hiwatashi Y."/>
            <person name="Ishikawa M."/>
            <person name="Iwata M."/>
            <person name="Karol K.G."/>
            <person name="Koehler B."/>
            <person name="Kolukisaoglu U."/>
            <person name="Kubo M."/>
            <person name="Kurata T."/>
            <person name="Lalonde S."/>
            <person name="Li K."/>
            <person name="Li Y."/>
            <person name="Litt A."/>
            <person name="Lyons E."/>
            <person name="Manning G."/>
            <person name="Maruyama T."/>
            <person name="Michael T.P."/>
            <person name="Mikami K."/>
            <person name="Miyazaki S."/>
            <person name="Morinaga S."/>
            <person name="Murata T."/>
            <person name="Mueller-Roeber B."/>
            <person name="Nelson D.R."/>
            <person name="Obara M."/>
            <person name="Oguri Y."/>
            <person name="Olmstead R.G."/>
            <person name="Onodera N."/>
            <person name="Petersen B.L."/>
            <person name="Pils B."/>
            <person name="Prigge M."/>
            <person name="Rensing S.A."/>
            <person name="Riano-Pachon D.M."/>
            <person name="Roberts A.W."/>
            <person name="Sato Y."/>
            <person name="Scheller H.V."/>
            <person name="Schulz B."/>
            <person name="Schulz C."/>
            <person name="Shakirov E.V."/>
            <person name="Shibagaki N."/>
            <person name="Shinohara N."/>
            <person name="Shippen D.E."/>
            <person name="Soerensen I."/>
            <person name="Sotooka R."/>
            <person name="Sugimoto N."/>
            <person name="Sugita M."/>
            <person name="Sumikawa N."/>
            <person name="Tanurdzic M."/>
            <person name="Theissen G."/>
            <person name="Ulvskov P."/>
            <person name="Wakazuki S."/>
            <person name="Weng J.K."/>
            <person name="Willats W.W."/>
            <person name="Wipf D."/>
            <person name="Wolf P.G."/>
            <person name="Yang L."/>
            <person name="Zimmer A.D."/>
            <person name="Zhu Q."/>
            <person name="Mitros T."/>
            <person name="Hellsten U."/>
            <person name="Loque D."/>
            <person name="Otillar R."/>
            <person name="Salamov A."/>
            <person name="Schmutz J."/>
            <person name="Shapiro H."/>
            <person name="Lindquist E."/>
            <person name="Lucas S."/>
            <person name="Rokhsar D."/>
            <person name="Grigoriev I.V."/>
        </authorList>
    </citation>
    <scope>NUCLEOTIDE SEQUENCE [LARGE SCALE GENOMIC DNA]</scope>
</reference>
<evidence type="ECO:0000256" key="12">
    <source>
        <dbReference type="PIRSR" id="PIRSR600823-1"/>
    </source>
</evidence>
<feature type="disulfide bond" evidence="15">
    <location>
        <begin position="60"/>
        <end position="65"/>
    </location>
</feature>
<feature type="disulfide bond" evidence="15">
    <location>
        <begin position="194"/>
        <end position="225"/>
    </location>
</feature>
<keyword evidence="6 16" id="KW-0349">Heme</keyword>
<comment type="cofactor">
    <cofactor evidence="13 16">
        <name>heme b</name>
        <dbReference type="ChEBI" id="CHEBI:60344"/>
    </cofactor>
    <text evidence="13 16">Binds 1 heme b (iron(II)-protoporphyrin IX) group per subunit.</text>
</comment>
<evidence type="ECO:0000256" key="11">
    <source>
        <dbReference type="ARBA" id="ARBA00023324"/>
    </source>
</evidence>
<dbReference type="Proteomes" id="UP000001514">
    <property type="component" value="Unassembled WGS sequence"/>
</dbReference>
<keyword evidence="7 13" id="KW-0479">Metal-binding</keyword>
<keyword evidence="10 15" id="KW-1015">Disulfide bond</keyword>
<dbReference type="PROSITE" id="PS00435">
    <property type="entry name" value="PEROXIDASE_1"/>
    <property type="match status" value="1"/>
</dbReference>
<dbReference type="HOGENOM" id="CLU_010543_0_1_1"/>
<keyword evidence="8 16" id="KW-0560">Oxidoreductase</keyword>
<dbReference type="InterPro" id="IPR002016">
    <property type="entry name" value="Haem_peroxidase"/>
</dbReference>
<dbReference type="FunFam" id="1.10.420.10:FF:000001">
    <property type="entry name" value="Peroxidase"/>
    <property type="match status" value="1"/>
</dbReference>
<comment type="similarity">
    <text evidence="3">Belongs to the peroxidase family. Ascorbate peroxidase subfamily.</text>
</comment>
<feature type="binding site" description="axial binding residue" evidence="13">
    <location>
        <position position="187"/>
    </location>
    <ligand>
        <name>heme b</name>
        <dbReference type="ChEBI" id="CHEBI:60344"/>
    </ligand>
    <ligandPart>
        <name>Fe</name>
        <dbReference type="ChEBI" id="CHEBI:18248"/>
    </ligandPart>
</feature>
<dbReference type="GO" id="GO:0006979">
    <property type="term" value="P:response to oxidative stress"/>
    <property type="evidence" value="ECO:0007669"/>
    <property type="project" value="UniProtKB-UniRule"/>
</dbReference>
<dbReference type="SUPFAM" id="SSF48113">
    <property type="entry name" value="Heme-dependent peroxidases"/>
    <property type="match status" value="1"/>
</dbReference>
<evidence type="ECO:0000313" key="18">
    <source>
        <dbReference type="EMBL" id="EFJ30347.1"/>
    </source>
</evidence>
<evidence type="ECO:0000313" key="19">
    <source>
        <dbReference type="Proteomes" id="UP000001514"/>
    </source>
</evidence>
<dbReference type="Pfam" id="PF00141">
    <property type="entry name" value="peroxidase"/>
    <property type="match status" value="1"/>
</dbReference>
<evidence type="ECO:0000256" key="9">
    <source>
        <dbReference type="ARBA" id="ARBA00023004"/>
    </source>
</evidence>
<gene>
    <name evidence="18" type="ORF">SELMODRAFT_89861</name>
</gene>
<evidence type="ECO:0000256" key="2">
    <source>
        <dbReference type="ARBA" id="ARBA00002322"/>
    </source>
</evidence>
<dbReference type="GO" id="GO:0042744">
    <property type="term" value="P:hydrogen peroxide catabolic process"/>
    <property type="evidence" value="ECO:0007669"/>
    <property type="project" value="UniProtKB-KW"/>
</dbReference>
<organism evidence="19">
    <name type="scientific">Selaginella moellendorffii</name>
    <name type="common">Spikemoss</name>
    <dbReference type="NCBI Taxonomy" id="88036"/>
    <lineage>
        <taxon>Eukaryota</taxon>
        <taxon>Viridiplantae</taxon>
        <taxon>Streptophyta</taxon>
        <taxon>Embryophyta</taxon>
        <taxon>Tracheophyta</taxon>
        <taxon>Lycopodiopsida</taxon>
        <taxon>Selaginellales</taxon>
        <taxon>Selaginellaceae</taxon>
        <taxon>Selaginella</taxon>
    </lineage>
</organism>
<evidence type="ECO:0000256" key="13">
    <source>
        <dbReference type="PIRSR" id="PIRSR600823-3"/>
    </source>
</evidence>
<dbReference type="FunFam" id="1.10.520.10:FF:000008">
    <property type="entry name" value="Peroxidase"/>
    <property type="match status" value="1"/>
</dbReference>
<dbReference type="CDD" id="cd00693">
    <property type="entry name" value="secretory_peroxidase"/>
    <property type="match status" value="1"/>
</dbReference>
<evidence type="ECO:0000256" key="16">
    <source>
        <dbReference type="RuleBase" id="RU362060"/>
    </source>
</evidence>
<keyword evidence="5 16" id="KW-0575">Peroxidase</keyword>
<feature type="binding site" evidence="13">
    <location>
        <position position="188"/>
    </location>
    <ligand>
        <name>Ca(2+)</name>
        <dbReference type="ChEBI" id="CHEBI:29108"/>
        <label>2</label>
    </ligand>
</feature>
<dbReference type="EC" id="1.11.1.7" evidence="4 16"/>
<comment type="cofactor">
    <cofactor evidence="13 16">
        <name>Ca(2+)</name>
        <dbReference type="ChEBI" id="CHEBI:29108"/>
    </cofactor>
    <text evidence="13 16">Binds 2 calcium ions per subunit.</text>
</comment>
<feature type="disulfide bond" evidence="15">
    <location>
        <begin position="115"/>
        <end position="315"/>
    </location>
</feature>
<dbReference type="GO" id="GO:0020037">
    <property type="term" value="F:heme binding"/>
    <property type="evidence" value="ECO:0007669"/>
    <property type="project" value="UniProtKB-UniRule"/>
</dbReference>
<evidence type="ECO:0000256" key="8">
    <source>
        <dbReference type="ARBA" id="ARBA00023002"/>
    </source>
</evidence>
<feature type="binding site" evidence="13">
    <location>
        <position position="64"/>
    </location>
    <ligand>
        <name>Ca(2+)</name>
        <dbReference type="ChEBI" id="CHEBI:29108"/>
        <label>1</label>
    </ligand>
</feature>
<dbReference type="GO" id="GO:0046872">
    <property type="term" value="F:metal ion binding"/>
    <property type="evidence" value="ECO:0007669"/>
    <property type="project" value="UniProtKB-UniRule"/>
</dbReference>
<comment type="catalytic activity">
    <reaction evidence="1 16">
        <text>2 a phenolic donor + H2O2 = 2 a phenolic radical donor + 2 H2O</text>
        <dbReference type="Rhea" id="RHEA:56136"/>
        <dbReference type="ChEBI" id="CHEBI:15377"/>
        <dbReference type="ChEBI" id="CHEBI:16240"/>
        <dbReference type="ChEBI" id="CHEBI:139520"/>
        <dbReference type="ChEBI" id="CHEBI:139521"/>
        <dbReference type="EC" id="1.11.1.7"/>
    </reaction>
</comment>
<feature type="disulfide bond" evidence="15">
    <location>
        <begin position="27"/>
        <end position="109"/>
    </location>
</feature>
<evidence type="ECO:0000256" key="10">
    <source>
        <dbReference type="ARBA" id="ARBA00023157"/>
    </source>
</evidence>
<proteinExistence type="inferred from homology"/>
<dbReference type="InterPro" id="IPR033905">
    <property type="entry name" value="Secretory_peroxidase"/>
</dbReference>
<feature type="signal peptide" evidence="16">
    <location>
        <begin position="1"/>
        <end position="21"/>
    </location>
</feature>
<protein>
    <recommendedName>
        <fullName evidence="4 16">Peroxidase</fullName>
        <ecNumber evidence="4 16">1.11.1.7</ecNumber>
    </recommendedName>
</protein>
<keyword evidence="11 16" id="KW-0376">Hydrogen peroxide</keyword>
<feature type="binding site" evidence="13">
    <location>
        <position position="62"/>
    </location>
    <ligand>
        <name>Ca(2+)</name>
        <dbReference type="ChEBI" id="CHEBI:29108"/>
        <label>1</label>
    </ligand>
</feature>